<reference evidence="1" key="1">
    <citation type="submission" date="2019-08" db="EMBL/GenBank/DDBJ databases">
        <authorList>
            <person name="Kucharzyk K."/>
            <person name="Murdoch R.W."/>
            <person name="Higgins S."/>
            <person name="Loffler F."/>
        </authorList>
    </citation>
    <scope>NUCLEOTIDE SEQUENCE</scope>
</reference>
<protein>
    <submittedName>
        <fullName evidence="1">Uncharacterized protein</fullName>
    </submittedName>
</protein>
<name>A0A645E083_9ZZZZ</name>
<organism evidence="1">
    <name type="scientific">bioreactor metagenome</name>
    <dbReference type="NCBI Taxonomy" id="1076179"/>
    <lineage>
        <taxon>unclassified sequences</taxon>
        <taxon>metagenomes</taxon>
        <taxon>ecological metagenomes</taxon>
    </lineage>
</organism>
<evidence type="ECO:0000313" key="1">
    <source>
        <dbReference type="EMBL" id="MPM94986.1"/>
    </source>
</evidence>
<proteinExistence type="predicted"/>
<dbReference type="AlphaFoldDB" id="A0A645E083"/>
<sequence>MGMKLLTFCSNCGHKLGRSADGTQTETVCPKCGAEIEYTVDEQTVIVKIIKPSEKK</sequence>
<gene>
    <name evidence="1" type="ORF">SDC9_142135</name>
</gene>
<dbReference type="EMBL" id="VSSQ01041532">
    <property type="protein sequence ID" value="MPM94986.1"/>
    <property type="molecule type" value="Genomic_DNA"/>
</dbReference>
<comment type="caution">
    <text evidence="1">The sequence shown here is derived from an EMBL/GenBank/DDBJ whole genome shotgun (WGS) entry which is preliminary data.</text>
</comment>
<accession>A0A645E083</accession>